<dbReference type="EMBL" id="JAYGII010000002">
    <property type="protein sequence ID" value="MEA5444552.1"/>
    <property type="molecule type" value="Genomic_DNA"/>
</dbReference>
<feature type="binding site" evidence="10">
    <location>
        <position position="198"/>
    </location>
    <ligand>
        <name>Mn(2+)</name>
        <dbReference type="ChEBI" id="CHEBI:29035"/>
        <label>1</label>
    </ligand>
</feature>
<feature type="binding site" evidence="10">
    <location>
        <position position="196"/>
    </location>
    <ligand>
        <name>Mn(2+)</name>
        <dbReference type="ChEBI" id="CHEBI:29035"/>
        <label>2</label>
    </ligand>
</feature>
<accession>A0AAP6MLH7</accession>
<evidence type="ECO:0000256" key="2">
    <source>
        <dbReference type="ARBA" id="ARBA00022516"/>
    </source>
</evidence>
<feature type="binding site" evidence="10">
    <location>
        <position position="123"/>
    </location>
    <ligand>
        <name>substrate</name>
    </ligand>
</feature>
<dbReference type="HAMAP" id="MF_00575">
    <property type="entry name" value="LpxH"/>
    <property type="match status" value="1"/>
</dbReference>
<evidence type="ECO:0000256" key="7">
    <source>
        <dbReference type="ARBA" id="ARBA00023098"/>
    </source>
</evidence>
<dbReference type="AlphaFoldDB" id="A0AAP6MLH7"/>
<dbReference type="GO" id="GO:0005737">
    <property type="term" value="C:cytoplasm"/>
    <property type="evidence" value="ECO:0007669"/>
    <property type="project" value="InterPro"/>
</dbReference>
<evidence type="ECO:0000256" key="9">
    <source>
        <dbReference type="ARBA" id="ARBA00023211"/>
    </source>
</evidence>
<dbReference type="GO" id="GO:0030145">
    <property type="term" value="F:manganese ion binding"/>
    <property type="evidence" value="ECO:0007669"/>
    <property type="project" value="UniProtKB-UniRule"/>
</dbReference>
<dbReference type="InterPro" id="IPR004843">
    <property type="entry name" value="Calcineurin-like_PHP"/>
</dbReference>
<comment type="catalytic activity">
    <reaction evidence="10">
        <text>UDP-2-N,3-O-bis[(3R)-3-hydroxytetradecanoyl]-alpha-D-glucosamine + H2O = 2-N,3-O-bis[(3R)-3-hydroxytetradecanoyl]-alpha-D-glucosaminyl 1-phosphate + UMP + 2 H(+)</text>
        <dbReference type="Rhea" id="RHEA:25213"/>
        <dbReference type="ChEBI" id="CHEBI:15377"/>
        <dbReference type="ChEBI" id="CHEBI:15378"/>
        <dbReference type="ChEBI" id="CHEBI:57865"/>
        <dbReference type="ChEBI" id="CHEBI:57957"/>
        <dbReference type="ChEBI" id="CHEBI:78847"/>
        <dbReference type="EC" id="3.6.1.54"/>
    </reaction>
</comment>
<keyword evidence="4 10" id="KW-0441">Lipid A biosynthesis</keyword>
<dbReference type="SUPFAM" id="SSF56300">
    <property type="entry name" value="Metallo-dependent phosphatases"/>
    <property type="match status" value="1"/>
</dbReference>
<proteinExistence type="inferred from homology"/>
<dbReference type="InterPro" id="IPR029052">
    <property type="entry name" value="Metallo-depent_PP-like"/>
</dbReference>
<feature type="binding site" evidence="10">
    <location>
        <position position="9"/>
    </location>
    <ligand>
        <name>Mn(2+)</name>
        <dbReference type="ChEBI" id="CHEBI:29035"/>
        <label>1</label>
    </ligand>
</feature>
<keyword evidence="13" id="KW-1185">Reference proteome</keyword>
<dbReference type="PANTHER" id="PTHR34990:SF1">
    <property type="entry name" value="UDP-2,3-DIACYLGLUCOSAMINE HYDROLASE"/>
    <property type="match status" value="1"/>
</dbReference>
<comment type="caution">
    <text evidence="10">Lacks conserved residue(s) required for the propagation of feature annotation.</text>
</comment>
<organism evidence="12 13">
    <name type="scientific">Natronospira elongata</name>
    <dbReference type="NCBI Taxonomy" id="3110268"/>
    <lineage>
        <taxon>Bacteria</taxon>
        <taxon>Pseudomonadati</taxon>
        <taxon>Pseudomonadota</taxon>
        <taxon>Gammaproteobacteria</taxon>
        <taxon>Natronospirales</taxon>
        <taxon>Natronospiraceae</taxon>
        <taxon>Natronospira</taxon>
    </lineage>
</organism>
<dbReference type="GO" id="GO:0009245">
    <property type="term" value="P:lipid A biosynthetic process"/>
    <property type="evidence" value="ECO:0007669"/>
    <property type="project" value="UniProtKB-UniRule"/>
</dbReference>
<name>A0AAP6MLH7_9GAMM</name>
<dbReference type="NCBIfam" id="TIGR01854">
    <property type="entry name" value="lipid_A_lpxH"/>
    <property type="match status" value="1"/>
</dbReference>
<dbReference type="PANTHER" id="PTHR34990">
    <property type="entry name" value="UDP-2,3-DIACYLGLUCOSAMINE HYDROLASE-RELATED"/>
    <property type="match status" value="1"/>
</dbReference>
<dbReference type="Gene3D" id="3.60.21.10">
    <property type="match status" value="1"/>
</dbReference>
<keyword evidence="2 10" id="KW-0444">Lipid biosynthesis</keyword>
<comment type="caution">
    <text evidence="12">The sequence shown here is derived from an EMBL/GenBank/DDBJ whole genome shotgun (WGS) entry which is preliminary data.</text>
</comment>
<evidence type="ECO:0000256" key="3">
    <source>
        <dbReference type="ARBA" id="ARBA00022519"/>
    </source>
</evidence>
<evidence type="ECO:0000259" key="11">
    <source>
        <dbReference type="Pfam" id="PF00149"/>
    </source>
</evidence>
<protein>
    <recommendedName>
        <fullName evidence="10">UDP-2,3-diacylglucosamine hydrolase</fullName>
        <ecNumber evidence="10">3.6.1.54</ecNumber>
    </recommendedName>
    <alternativeName>
        <fullName evidence="10">UDP-2,3-diacylglucosamine diphosphatase</fullName>
    </alternativeName>
</protein>
<evidence type="ECO:0000256" key="8">
    <source>
        <dbReference type="ARBA" id="ARBA00023136"/>
    </source>
</evidence>
<keyword evidence="6 10" id="KW-0378">Hydrolase</keyword>
<comment type="cofactor">
    <cofactor evidence="10">
        <name>Mn(2+)</name>
        <dbReference type="ChEBI" id="CHEBI:29035"/>
    </cofactor>
    <text evidence="10">Binds 2 Mn(2+) ions per subunit in a binuclear metal center.</text>
</comment>
<keyword evidence="3 10" id="KW-0997">Cell inner membrane</keyword>
<reference evidence="12 13" key="1">
    <citation type="submission" date="2023-12" db="EMBL/GenBank/DDBJ databases">
        <title>Whole-genome sequencing of halo(alkali)philic microorganisms from hypersaline lakes.</title>
        <authorList>
            <person name="Sorokin D.Y."/>
            <person name="Merkel A.Y."/>
            <person name="Messina E."/>
            <person name="Yakimov M."/>
        </authorList>
    </citation>
    <scope>NUCLEOTIDE SEQUENCE [LARGE SCALE GENOMIC DNA]</scope>
    <source>
        <strain evidence="12 13">AB-CW1</strain>
    </source>
</reference>
<comment type="similarity">
    <text evidence="10">Belongs to the LpxH family.</text>
</comment>
<keyword evidence="5 10" id="KW-0479">Metal-binding</keyword>
<feature type="binding site" evidence="10">
    <location>
        <position position="11"/>
    </location>
    <ligand>
        <name>Mn(2+)</name>
        <dbReference type="ChEBI" id="CHEBI:29035"/>
        <label>1</label>
    </ligand>
</feature>
<keyword evidence="7 10" id="KW-0443">Lipid metabolism</keyword>
<feature type="binding site" evidence="10">
    <location>
        <position position="42"/>
    </location>
    <ligand>
        <name>Mn(2+)</name>
        <dbReference type="ChEBI" id="CHEBI:29035"/>
        <label>2</label>
    </ligand>
</feature>
<feature type="binding site" evidence="10">
    <location>
        <position position="42"/>
    </location>
    <ligand>
        <name>Mn(2+)</name>
        <dbReference type="ChEBI" id="CHEBI:29035"/>
        <label>1</label>
    </ligand>
</feature>
<feature type="binding site" evidence="10">
    <location>
        <position position="196"/>
    </location>
    <ligand>
        <name>substrate</name>
    </ligand>
</feature>
<evidence type="ECO:0000313" key="12">
    <source>
        <dbReference type="EMBL" id="MEA5444552.1"/>
    </source>
</evidence>
<dbReference type="InterPro" id="IPR010138">
    <property type="entry name" value="UDP-diacylglucosamine_Hdrlase"/>
</dbReference>
<comment type="subcellular location">
    <subcellularLocation>
        <location evidence="10">Cell inner membrane</location>
        <topology evidence="10">Peripheral membrane protein</topology>
        <orientation evidence="10">Cytoplasmic side</orientation>
    </subcellularLocation>
</comment>
<feature type="binding site" evidence="10">
    <location>
        <position position="80"/>
    </location>
    <ligand>
        <name>Mn(2+)</name>
        <dbReference type="ChEBI" id="CHEBI:29035"/>
        <label>2</label>
    </ligand>
</feature>
<evidence type="ECO:0000256" key="4">
    <source>
        <dbReference type="ARBA" id="ARBA00022556"/>
    </source>
</evidence>
<dbReference type="GO" id="GO:0019897">
    <property type="term" value="C:extrinsic component of plasma membrane"/>
    <property type="evidence" value="ECO:0007669"/>
    <property type="project" value="UniProtKB-UniRule"/>
</dbReference>
<dbReference type="NCBIfam" id="NF003743">
    <property type="entry name" value="PRK05340.1"/>
    <property type="match status" value="1"/>
</dbReference>
<dbReference type="GO" id="GO:0008758">
    <property type="term" value="F:UDP-2,3-diacylglucosamine hydrolase activity"/>
    <property type="evidence" value="ECO:0007669"/>
    <property type="project" value="UniProtKB-UniRule"/>
</dbReference>
<evidence type="ECO:0000256" key="1">
    <source>
        <dbReference type="ARBA" id="ARBA00022475"/>
    </source>
</evidence>
<comment type="pathway">
    <text evidence="10">Glycolipid biosynthesis; lipid IV(A) biosynthesis; lipid IV(A) from (3R)-3-hydroxytetradecanoyl-[acyl-carrier-protein] and UDP-N-acetyl-alpha-D-glucosamine: step 4/6.</text>
</comment>
<dbReference type="Pfam" id="PF00149">
    <property type="entry name" value="Metallophos"/>
    <property type="match status" value="1"/>
</dbReference>
<dbReference type="EC" id="3.6.1.54" evidence="10"/>
<feature type="binding site" evidence="10">
    <location>
        <position position="161"/>
    </location>
    <ligand>
        <name>substrate</name>
    </ligand>
</feature>
<evidence type="ECO:0000256" key="6">
    <source>
        <dbReference type="ARBA" id="ARBA00022801"/>
    </source>
</evidence>
<sequence length="244" mass="27481">MASTLFISDLHLFPSRPEITGLFLDFLDGEAREAESLYILGDLFEAWIGDDAMPPHDQEVVAGMKALSDSGVPCYFMRGNRDFLVGDDFARASGFEILPDPTVIDLHGEPVLLMHGDSLCVDDHDYMAFQELVRSEAWQQDFLSKPVAERIEFAKRARAESMARGQEKSMEIMDVNKQAVEEAMKEAGVRRFIHGHTHRPAIHDIEVDGQPAQRIVLGDWYEQGSVLRVSDGQYDLQTIPLESR</sequence>
<dbReference type="RefSeq" id="WP_346049867.1">
    <property type="nucleotide sequence ID" value="NZ_JAYGII010000002.1"/>
</dbReference>
<gene>
    <name evidence="10 12" type="primary">lpxH</name>
    <name evidence="12" type="ORF">VCB98_01790</name>
</gene>
<keyword evidence="8 10" id="KW-0472">Membrane</keyword>
<dbReference type="InterPro" id="IPR043461">
    <property type="entry name" value="LpxH-like"/>
</dbReference>
<evidence type="ECO:0000256" key="10">
    <source>
        <dbReference type="HAMAP-Rule" id="MF_00575"/>
    </source>
</evidence>
<feature type="binding site" evidence="10">
    <location>
        <begin position="80"/>
        <end position="81"/>
    </location>
    <ligand>
        <name>substrate</name>
    </ligand>
</feature>
<keyword evidence="1 10" id="KW-1003">Cell membrane</keyword>
<evidence type="ECO:0000313" key="13">
    <source>
        <dbReference type="Proteomes" id="UP001302316"/>
    </source>
</evidence>
<feature type="binding site" evidence="10">
    <location>
        <position position="115"/>
    </location>
    <ligand>
        <name>Mn(2+)</name>
        <dbReference type="ChEBI" id="CHEBI:29035"/>
        <label>2</label>
    </ligand>
</feature>
<feature type="domain" description="Calcineurin-like phosphoesterase" evidence="11">
    <location>
        <begin position="4"/>
        <end position="200"/>
    </location>
</feature>
<comment type="function">
    <text evidence="10">Hydrolyzes the pyrophosphate bond of UDP-2,3-diacylglucosamine to yield 2,3-diacylglucosamine 1-phosphate (lipid X) and UMP by catalyzing the attack of water at the alpha-P atom. Involved in the biosynthesis of lipid A, a phosphorylated glycolipid that anchors the lipopolysaccharide to the outer membrane of the cell.</text>
</comment>
<dbReference type="Proteomes" id="UP001302316">
    <property type="component" value="Unassembled WGS sequence"/>
</dbReference>
<keyword evidence="9 10" id="KW-0464">Manganese</keyword>
<dbReference type="CDD" id="cd07398">
    <property type="entry name" value="MPP_YbbF-LpxH"/>
    <property type="match status" value="1"/>
</dbReference>
<evidence type="ECO:0000256" key="5">
    <source>
        <dbReference type="ARBA" id="ARBA00022723"/>
    </source>
</evidence>
<feature type="binding site" evidence="10">
    <location>
        <position position="168"/>
    </location>
    <ligand>
        <name>substrate</name>
    </ligand>
</feature>